<dbReference type="AlphaFoldDB" id="A0A9W4U323"/>
<name>A0A9W4U323_9PLEO</name>
<dbReference type="CDD" id="cd19481">
    <property type="entry name" value="RecA-like_protease"/>
    <property type="match status" value="1"/>
</dbReference>
<dbReference type="Pfam" id="PF22942">
    <property type="entry name" value="DUF7025"/>
    <property type="match status" value="1"/>
</dbReference>
<gene>
    <name evidence="3" type="ORF">PDIGIT_LOCUS481</name>
</gene>
<dbReference type="Pfam" id="PF23232">
    <property type="entry name" value="AAA_lid_13"/>
    <property type="match status" value="1"/>
</dbReference>
<dbReference type="InterPro" id="IPR003959">
    <property type="entry name" value="ATPase_AAA_core"/>
</dbReference>
<sequence>MSHLRPSPPRRGPPDPSSRSQGNLQSAATISKDATHGRAGEERQILSNLAQRAQASNAFGVRSDDPTPAVDPGFLAPPPSLDLPPPDLMSRPPPAGSGYNSEETDDEDDDDKSLFDLARSSSIVSGKRPMATSTSAKVPLDWQPRWSSSSDTEFVAVTNEDEKTAISIATPEIKRREGKKPSSEVDGELSPEPRSSSVSGLTETLAGVIQKQLKHNLLGPGPDSTMFKFLLDNIERLEWINIALNDKLEKLGNPEKPISPTTKEQADAPVVAELSATDGTSARITGVQVLHNVVCGNFRHDHDGVYFADQPIYREGQSRRSKQPTKKLEGTIVINDVEAYIRCNPELSFVVFKSHVCEDQRFRYVRPPFNLMCACRVCVENELLQQRNVGEMQSEQLRVVSPELKRALRSLGDCRIDGHVTGTEDDPQMSAPYLYLYHHRAQLNRKLREEKTSETEHLQRLKDWLDENYGNQYDEADQLFADGLVSQSHISKLFKPNQVIIKQKPGRDAKAYVVQYWPFLKGEELYTQVWSWEYDGFELRRKRKLLSLTFHSQENMRVTDLKVFPLEYAPQSLVDSVIKRGQKYWSMRNGKFVSYSGLDSLREESYQNNRFMIDIKTHIRIHPNKDGKTYWVPPAGCVAYDAKEFDPYPRQISSSGSLKDQLAMLLPSQIPGFEMESKKWVNLNIMQTEDVTWNQKAFGRLVLDEPSKDLIRALVSVHLGNKITGDIIAGKGNGLIILLHGSPGVGKTLTAESVAELAEKPLYRVTCGDIGNKPDEVEKYLRTVLYLGKIWDCVLLMDEADVFLEERTMADLQRNSLVSVFLRVLESYDGILILTSNRVGSFDEAFKSRIQVALHYKPLNRQSRKQIWQNFFEMIEEENSDVDVGEFESRLDELAKEEMNGRQIRNCLQTAQQLSKFKEEPLSWSSLSQTIKTAANFQRYLKEIQGHNDEQWAREEHLR</sequence>
<protein>
    <recommendedName>
        <fullName evidence="2">AAA+ ATPase domain-containing protein</fullName>
    </recommendedName>
</protein>
<accession>A0A9W4U323</accession>
<keyword evidence="4" id="KW-1185">Reference proteome</keyword>
<evidence type="ECO:0000256" key="1">
    <source>
        <dbReference type="SAM" id="MobiDB-lite"/>
    </source>
</evidence>
<dbReference type="InterPro" id="IPR003593">
    <property type="entry name" value="AAA+_ATPase"/>
</dbReference>
<dbReference type="OrthoDB" id="10042665at2759"/>
<reference evidence="3" key="1">
    <citation type="submission" date="2023-01" db="EMBL/GenBank/DDBJ databases">
        <authorList>
            <person name="Van Ghelder C."/>
            <person name="Rancurel C."/>
        </authorList>
    </citation>
    <scope>NUCLEOTIDE SEQUENCE</scope>
    <source>
        <strain evidence="3">CNCM I-4278</strain>
    </source>
</reference>
<comment type="caution">
    <text evidence="3">The sequence shown here is derived from an EMBL/GenBank/DDBJ whole genome shotgun (WGS) entry which is preliminary data.</text>
</comment>
<feature type="region of interest" description="Disordered" evidence="1">
    <location>
        <begin position="56"/>
        <end position="136"/>
    </location>
</feature>
<evidence type="ECO:0000313" key="3">
    <source>
        <dbReference type="EMBL" id="CAI6238217.1"/>
    </source>
</evidence>
<feature type="region of interest" description="Disordered" evidence="1">
    <location>
        <begin position="1"/>
        <end position="44"/>
    </location>
</feature>
<feature type="compositionally biased region" description="Basic and acidic residues" evidence="1">
    <location>
        <begin position="33"/>
        <end position="44"/>
    </location>
</feature>
<dbReference type="InterPro" id="IPR056599">
    <property type="entry name" value="AAA_lid_fung"/>
</dbReference>
<feature type="compositionally biased region" description="Acidic residues" evidence="1">
    <location>
        <begin position="102"/>
        <end position="111"/>
    </location>
</feature>
<dbReference type="SUPFAM" id="SSF52540">
    <property type="entry name" value="P-loop containing nucleoside triphosphate hydrolases"/>
    <property type="match status" value="1"/>
</dbReference>
<dbReference type="GO" id="GO:0016887">
    <property type="term" value="F:ATP hydrolysis activity"/>
    <property type="evidence" value="ECO:0007669"/>
    <property type="project" value="InterPro"/>
</dbReference>
<dbReference type="SMART" id="SM00382">
    <property type="entry name" value="AAA"/>
    <property type="match status" value="1"/>
</dbReference>
<proteinExistence type="predicted"/>
<evidence type="ECO:0000259" key="2">
    <source>
        <dbReference type="SMART" id="SM00382"/>
    </source>
</evidence>
<dbReference type="GO" id="GO:0005524">
    <property type="term" value="F:ATP binding"/>
    <property type="evidence" value="ECO:0007669"/>
    <property type="project" value="InterPro"/>
</dbReference>
<feature type="compositionally biased region" description="Basic and acidic residues" evidence="1">
    <location>
        <begin position="172"/>
        <end position="183"/>
    </location>
</feature>
<feature type="domain" description="AAA+ ATPase" evidence="2">
    <location>
        <begin position="733"/>
        <end position="860"/>
    </location>
</feature>
<dbReference type="PANTHER" id="PTHR46411:SF2">
    <property type="entry name" value="AAA+ ATPASE DOMAIN-CONTAINING PROTEIN"/>
    <property type="match status" value="1"/>
</dbReference>
<feature type="compositionally biased region" description="Pro residues" evidence="1">
    <location>
        <begin position="1"/>
        <end position="16"/>
    </location>
</feature>
<feature type="compositionally biased region" description="Pro residues" evidence="1">
    <location>
        <begin position="75"/>
        <end position="95"/>
    </location>
</feature>
<organism evidence="3 4">
    <name type="scientific">Periconia digitata</name>
    <dbReference type="NCBI Taxonomy" id="1303443"/>
    <lineage>
        <taxon>Eukaryota</taxon>
        <taxon>Fungi</taxon>
        <taxon>Dikarya</taxon>
        <taxon>Ascomycota</taxon>
        <taxon>Pezizomycotina</taxon>
        <taxon>Dothideomycetes</taxon>
        <taxon>Pleosporomycetidae</taxon>
        <taxon>Pleosporales</taxon>
        <taxon>Massarineae</taxon>
        <taxon>Periconiaceae</taxon>
        <taxon>Periconia</taxon>
    </lineage>
</organism>
<dbReference type="Pfam" id="PF00004">
    <property type="entry name" value="AAA"/>
    <property type="match status" value="1"/>
</dbReference>
<dbReference type="EMBL" id="CAOQHR010000001">
    <property type="protein sequence ID" value="CAI6238217.1"/>
    <property type="molecule type" value="Genomic_DNA"/>
</dbReference>
<dbReference type="Proteomes" id="UP001152607">
    <property type="component" value="Unassembled WGS sequence"/>
</dbReference>
<dbReference type="InterPro" id="IPR054289">
    <property type="entry name" value="DUF7025"/>
</dbReference>
<dbReference type="PANTHER" id="PTHR46411">
    <property type="entry name" value="FAMILY ATPASE, PUTATIVE-RELATED"/>
    <property type="match status" value="1"/>
</dbReference>
<dbReference type="Gene3D" id="3.40.50.300">
    <property type="entry name" value="P-loop containing nucleotide triphosphate hydrolases"/>
    <property type="match status" value="1"/>
</dbReference>
<evidence type="ECO:0000313" key="4">
    <source>
        <dbReference type="Proteomes" id="UP001152607"/>
    </source>
</evidence>
<feature type="region of interest" description="Disordered" evidence="1">
    <location>
        <begin position="168"/>
        <end position="200"/>
    </location>
</feature>
<dbReference type="InterPro" id="IPR027417">
    <property type="entry name" value="P-loop_NTPase"/>
</dbReference>